<gene>
    <name evidence="1" type="ORF">IAA19_06755</name>
</gene>
<protein>
    <submittedName>
        <fullName evidence="1">Uncharacterized protein</fullName>
    </submittedName>
</protein>
<sequence length="378" mass="41356">MHLTLSHQTALRALRVWRCARNPPPAQRHELSEPSPAPRARWTSSIVPLGELGLEAPLGPKDVINVIVPSAHSRVRASFFSCRVQPRGLPTDSFVTLGSNVCIPCPELLFLQLAEVMTPEVHALLGYELCGTYSRSAVDPRLDDVAYDVAPVTSIELIGRYLDRCGRRSSVSLARRSLGRAADNAWSPIEAVVALMARLEPHEGGYGLGTVSLNVRHGVSPELVSLGCRESRVPDIEVLGTRVGFNYDSQAHLDLDSIVAATVKGDPSAALRNVREKSLDDLKRNRELAAMGHIVLPVTSSDLFAPGGLDAVMLEAALAMEQFDGRSADFLRAWLSLDAEAARRQRLIWSLLPWPEGKRHARELLESVPWKDRPVSTG</sequence>
<dbReference type="EMBL" id="DXBM01000055">
    <property type="protein sequence ID" value="HIZ46700.1"/>
    <property type="molecule type" value="Genomic_DNA"/>
</dbReference>
<proteinExistence type="predicted"/>
<accession>A0A9D2JDS6</accession>
<organism evidence="1 2">
    <name type="scientific">Candidatus Olsenella pullistercoris</name>
    <dbReference type="NCBI Taxonomy" id="2838712"/>
    <lineage>
        <taxon>Bacteria</taxon>
        <taxon>Bacillati</taxon>
        <taxon>Actinomycetota</taxon>
        <taxon>Coriobacteriia</taxon>
        <taxon>Coriobacteriales</taxon>
        <taxon>Atopobiaceae</taxon>
        <taxon>Olsenella</taxon>
    </lineage>
</organism>
<reference evidence="1" key="2">
    <citation type="submission" date="2021-04" db="EMBL/GenBank/DDBJ databases">
        <authorList>
            <person name="Gilroy R."/>
        </authorList>
    </citation>
    <scope>NUCLEOTIDE SEQUENCE</scope>
    <source>
        <strain evidence="1">ChiHjej12B11-14209</strain>
    </source>
</reference>
<reference evidence="1" key="1">
    <citation type="journal article" date="2021" name="PeerJ">
        <title>Extensive microbial diversity within the chicken gut microbiome revealed by metagenomics and culture.</title>
        <authorList>
            <person name="Gilroy R."/>
            <person name="Ravi A."/>
            <person name="Getino M."/>
            <person name="Pursley I."/>
            <person name="Horton D.L."/>
            <person name="Alikhan N.F."/>
            <person name="Baker D."/>
            <person name="Gharbi K."/>
            <person name="Hall N."/>
            <person name="Watson M."/>
            <person name="Adriaenssens E.M."/>
            <person name="Foster-Nyarko E."/>
            <person name="Jarju S."/>
            <person name="Secka A."/>
            <person name="Antonio M."/>
            <person name="Oren A."/>
            <person name="Chaudhuri R.R."/>
            <person name="La Ragione R."/>
            <person name="Hildebrand F."/>
            <person name="Pallen M.J."/>
        </authorList>
    </citation>
    <scope>NUCLEOTIDE SEQUENCE</scope>
    <source>
        <strain evidence="1">ChiHjej12B11-14209</strain>
    </source>
</reference>
<dbReference type="AlphaFoldDB" id="A0A9D2JDS6"/>
<dbReference type="Proteomes" id="UP000824062">
    <property type="component" value="Unassembled WGS sequence"/>
</dbReference>
<name>A0A9D2JDS6_9ACTN</name>
<evidence type="ECO:0000313" key="2">
    <source>
        <dbReference type="Proteomes" id="UP000824062"/>
    </source>
</evidence>
<evidence type="ECO:0000313" key="1">
    <source>
        <dbReference type="EMBL" id="HIZ46700.1"/>
    </source>
</evidence>
<comment type="caution">
    <text evidence="1">The sequence shown here is derived from an EMBL/GenBank/DDBJ whole genome shotgun (WGS) entry which is preliminary data.</text>
</comment>